<keyword evidence="1" id="KW-0812">Transmembrane</keyword>
<gene>
    <name evidence="2" type="ORF">HMPREF9104_00813</name>
</gene>
<dbReference type="PATRIC" id="fig|797516.3.peg.727"/>
<dbReference type="EMBL" id="AGRJ01000083">
    <property type="protein sequence ID" value="EHO52899.1"/>
    <property type="molecule type" value="Genomic_DNA"/>
</dbReference>
<keyword evidence="1" id="KW-1133">Transmembrane helix</keyword>
<reference evidence="2 3" key="1">
    <citation type="submission" date="2011-09" db="EMBL/GenBank/DDBJ databases">
        <authorList>
            <person name="Weinstock G."/>
            <person name="Sodergren E."/>
            <person name="Clifton S."/>
            <person name="Fulton L."/>
            <person name="Fulton B."/>
            <person name="Courtney L."/>
            <person name="Fronick C."/>
            <person name="Harrison M."/>
            <person name="Strong C."/>
            <person name="Farmer C."/>
            <person name="Delahaunty K."/>
            <person name="Markovic C."/>
            <person name="Hall O."/>
            <person name="Minx P."/>
            <person name="Tomlinson C."/>
            <person name="Mitreva M."/>
            <person name="Hou S."/>
            <person name="Chen J."/>
            <person name="Wollam A."/>
            <person name="Pepin K.H."/>
            <person name="Johnson M."/>
            <person name="Bhonagiri V."/>
            <person name="Zhang X."/>
            <person name="Suruliraj S."/>
            <person name="Warren W."/>
            <person name="Chinwalla A."/>
            <person name="Mardis E.R."/>
            <person name="Wilson R.K."/>
        </authorList>
    </citation>
    <scope>NUCLEOTIDE SEQUENCE [LARGE SCALE GENOMIC DNA]</scope>
    <source>
        <strain evidence="2 3">F0435</strain>
    </source>
</reference>
<dbReference type="STRING" id="797516.HMPREF9104_00813"/>
<evidence type="ECO:0000256" key="1">
    <source>
        <dbReference type="SAM" id="Phobius"/>
    </source>
</evidence>
<dbReference type="HOGENOM" id="CLU_1530622_0_0_9"/>
<protein>
    <submittedName>
        <fullName evidence="2">Uncharacterized protein</fullName>
    </submittedName>
</protein>
<feature type="transmembrane region" description="Helical" evidence="1">
    <location>
        <begin position="28"/>
        <end position="45"/>
    </location>
</feature>
<dbReference type="AlphaFoldDB" id="H1LDY7"/>
<sequence>ETYIPVSNRLTLGSLIFRRATIMKRSKITILITIIFSVVVVGSGINSTRRNNASAANPNSVAETFRGNWYGNQTELTFYGDGVRIASPNTNYTRSGNYFVFGPTDTRNWKAFGTPNTQDVTVTSVTERDVAGFTQPVLETYKVKSPDLAPHQVYYYTRNNTDVMKSMTGTIKRVPKANVEGFNME</sequence>
<accession>H1LDY7</accession>
<dbReference type="Proteomes" id="UP000005025">
    <property type="component" value="Unassembled WGS sequence"/>
</dbReference>
<comment type="caution">
    <text evidence="2">The sequence shown here is derived from an EMBL/GenBank/DDBJ whole genome shotgun (WGS) entry which is preliminary data.</text>
</comment>
<evidence type="ECO:0000313" key="2">
    <source>
        <dbReference type="EMBL" id="EHO52899.1"/>
    </source>
</evidence>
<feature type="non-terminal residue" evidence="2">
    <location>
        <position position="1"/>
    </location>
</feature>
<name>H1LDY7_9LACO</name>
<keyword evidence="1" id="KW-0472">Membrane</keyword>
<proteinExistence type="predicted"/>
<organism evidence="2 3">
    <name type="scientific">Lentilactobacillus kisonensis F0435</name>
    <dbReference type="NCBI Taxonomy" id="797516"/>
    <lineage>
        <taxon>Bacteria</taxon>
        <taxon>Bacillati</taxon>
        <taxon>Bacillota</taxon>
        <taxon>Bacilli</taxon>
        <taxon>Lactobacillales</taxon>
        <taxon>Lactobacillaceae</taxon>
        <taxon>Lentilactobacillus</taxon>
    </lineage>
</organism>
<evidence type="ECO:0000313" key="3">
    <source>
        <dbReference type="Proteomes" id="UP000005025"/>
    </source>
</evidence>